<dbReference type="PANTHER" id="PTHR37841">
    <property type="entry name" value="GLR2918 PROTEIN"/>
    <property type="match status" value="1"/>
</dbReference>
<keyword evidence="3" id="KW-1185">Reference proteome</keyword>
<feature type="signal peptide" evidence="1">
    <location>
        <begin position="1"/>
        <end position="26"/>
    </location>
</feature>
<gene>
    <name evidence="2" type="ORF">JJN12_10615</name>
</gene>
<organism evidence="2 3">
    <name type="scientific">Catonella massiliensis</name>
    <dbReference type="NCBI Taxonomy" id="2799636"/>
    <lineage>
        <taxon>Bacteria</taxon>
        <taxon>Bacillati</taxon>
        <taxon>Bacillota</taxon>
        <taxon>Clostridia</taxon>
        <taxon>Lachnospirales</taxon>
        <taxon>Lachnospiraceae</taxon>
        <taxon>Catonella</taxon>
    </lineage>
</organism>
<proteinExistence type="predicted"/>
<dbReference type="InterPro" id="IPR032774">
    <property type="entry name" value="WG_beta_rep"/>
</dbReference>
<reference evidence="2 3" key="1">
    <citation type="submission" date="2021-01" db="EMBL/GenBank/DDBJ databases">
        <title>Isolation and description of Catonella massiliensis sp. nov., a novel Catonella species, isolated from a stable periodontitis subject.</title>
        <authorList>
            <person name="Antezack A."/>
            <person name="Boxberger M."/>
            <person name="La Scola B."/>
            <person name="Monnet-Corti V."/>
        </authorList>
    </citation>
    <scope>NUCLEOTIDE SEQUENCE [LARGE SCALE GENOMIC DNA]</scope>
    <source>
        <strain evidence="2 3">Marseille-Q4567</strain>
    </source>
</reference>
<dbReference type="Proteomes" id="UP000604730">
    <property type="component" value="Unassembled WGS sequence"/>
</dbReference>
<protein>
    <submittedName>
        <fullName evidence="2">WG repeat-containing protein</fullName>
    </submittedName>
</protein>
<dbReference type="RefSeq" id="WP_208429656.1">
    <property type="nucleotide sequence ID" value="NZ_JAEPRJ010000001.1"/>
</dbReference>
<dbReference type="Pfam" id="PF14903">
    <property type="entry name" value="WG_beta_rep"/>
    <property type="match status" value="2"/>
</dbReference>
<evidence type="ECO:0000256" key="1">
    <source>
        <dbReference type="SAM" id="SignalP"/>
    </source>
</evidence>
<dbReference type="EMBL" id="JAEPRJ010000001">
    <property type="protein sequence ID" value="MBK5898224.1"/>
    <property type="molecule type" value="Genomic_DNA"/>
</dbReference>
<keyword evidence="1" id="KW-0732">Signal</keyword>
<dbReference type="PANTHER" id="PTHR37841:SF1">
    <property type="entry name" value="DUF3298 DOMAIN-CONTAINING PROTEIN"/>
    <property type="match status" value="1"/>
</dbReference>
<sequence>MGKLKKLVATACFITMTIGAVAPAEAALKEKDIVWIGSRVYNAGNSFKASEIDMEGIYWETVIYSSRDNSKMQLYFCKNGKRTGFVFEEVVPLAEGKFFFVSENMNTYEGYILDDEGNKVCTNLKDVADHIGIDSKGYHISNSGVERDRFICGETKDGLVILDTKNNCKVLKTHKGYVLGTNDEIYKKKVNNTRYILITNKKKTKRGFMSLSQKSGVSIIIANNLKLEADLLINNEGEYRIAVPQRYDSELNLYNTKGRLIWSGKNKTVKGVGGNILDTPGDPFAGILDPPKGVNKRYKENKIIFLVQSRNDKYGLVRDDGKQLLSYKYNEIREAYKDKAIVLDKKYLFYMVNYKGGKAASKKYNKIYGFYGGMSKVDNDDKYGVISETGRELIKPEYDEILRLKSDEMILKKGLDYIYRYKNGKDKVFAKQYENIEKLPNTQYQGRSLFLVTNNGKFGIMSAGGKELHKTKYDYFRVLDKQNGVFSLICRKNGKTGGYLSEIIVDKEGKKIFEINNTKSIERLASGEYMVMKGKSDHKDSGIDEVIIYSADWKKKLSIKNRWESILDYDDGLFIVRSKDDYYGVVDSTGKMVLPNKYSWVEFNLNLITVKQKYDGIEEIGFLVR</sequence>
<name>A0ABS1J254_9FIRM</name>
<comment type="caution">
    <text evidence="2">The sequence shown here is derived from an EMBL/GenBank/DDBJ whole genome shotgun (WGS) entry which is preliminary data.</text>
</comment>
<evidence type="ECO:0000313" key="3">
    <source>
        <dbReference type="Proteomes" id="UP000604730"/>
    </source>
</evidence>
<evidence type="ECO:0000313" key="2">
    <source>
        <dbReference type="EMBL" id="MBK5898224.1"/>
    </source>
</evidence>
<feature type="chain" id="PRO_5046033405" evidence="1">
    <location>
        <begin position="27"/>
        <end position="625"/>
    </location>
</feature>
<accession>A0ABS1J254</accession>